<keyword evidence="2" id="KW-0274">FAD</keyword>
<dbReference type="GO" id="GO:0004458">
    <property type="term" value="F:D-lactate dehydrogenase (cytochrome) activity"/>
    <property type="evidence" value="ECO:0007669"/>
    <property type="project" value="TreeGrafter"/>
</dbReference>
<gene>
    <name evidence="6" type="ORF">IDH41_08730</name>
</gene>
<feature type="region of interest" description="Disordered" evidence="4">
    <location>
        <begin position="431"/>
        <end position="450"/>
    </location>
</feature>
<keyword evidence="1" id="KW-0285">Flavoprotein</keyword>
<dbReference type="PANTHER" id="PTHR11748">
    <property type="entry name" value="D-LACTATE DEHYDROGENASE"/>
    <property type="match status" value="1"/>
</dbReference>
<evidence type="ECO:0000256" key="4">
    <source>
        <dbReference type="SAM" id="MobiDB-lite"/>
    </source>
</evidence>
<evidence type="ECO:0000256" key="3">
    <source>
        <dbReference type="ARBA" id="ARBA00023002"/>
    </source>
</evidence>
<dbReference type="AlphaFoldDB" id="A0A927CK68"/>
<evidence type="ECO:0000313" key="7">
    <source>
        <dbReference type="Proteomes" id="UP000632125"/>
    </source>
</evidence>
<dbReference type="RefSeq" id="WP_190860086.1">
    <property type="nucleotide sequence ID" value="NZ_JACXIY010000010.1"/>
</dbReference>
<keyword evidence="3" id="KW-0560">Oxidoreductase</keyword>
<name>A0A927CK68_9BACL</name>
<dbReference type="SUPFAM" id="SSF55103">
    <property type="entry name" value="FAD-linked oxidases, C-terminal domain"/>
    <property type="match status" value="1"/>
</dbReference>
<protein>
    <submittedName>
        <fullName evidence="6">FAD-binding oxidoreductase</fullName>
    </submittedName>
</protein>
<dbReference type="InterPro" id="IPR006094">
    <property type="entry name" value="Oxid_FAD_bind_N"/>
</dbReference>
<dbReference type="InterPro" id="IPR016164">
    <property type="entry name" value="FAD-linked_Oxase-like_C"/>
</dbReference>
<dbReference type="GO" id="GO:0071949">
    <property type="term" value="F:FAD binding"/>
    <property type="evidence" value="ECO:0007669"/>
    <property type="project" value="InterPro"/>
</dbReference>
<dbReference type="EMBL" id="JACXIY010000010">
    <property type="protein sequence ID" value="MBD2868662.1"/>
    <property type="molecule type" value="Genomic_DNA"/>
</dbReference>
<evidence type="ECO:0000256" key="2">
    <source>
        <dbReference type="ARBA" id="ARBA00022827"/>
    </source>
</evidence>
<proteinExistence type="predicted"/>
<evidence type="ECO:0000313" key="6">
    <source>
        <dbReference type="EMBL" id="MBD2868662.1"/>
    </source>
</evidence>
<dbReference type="SUPFAM" id="SSF56176">
    <property type="entry name" value="FAD-binding/transporter-associated domain-like"/>
    <property type="match status" value="1"/>
</dbReference>
<dbReference type="Pfam" id="PF01565">
    <property type="entry name" value="FAD_binding_4"/>
    <property type="match status" value="1"/>
</dbReference>
<dbReference type="InterPro" id="IPR036318">
    <property type="entry name" value="FAD-bd_PCMH-like_sf"/>
</dbReference>
<keyword evidence="7" id="KW-1185">Reference proteome</keyword>
<dbReference type="PROSITE" id="PS51387">
    <property type="entry name" value="FAD_PCMH"/>
    <property type="match status" value="1"/>
</dbReference>
<organism evidence="6 7">
    <name type="scientific">Paenibacillus arenilitoris</name>
    <dbReference type="NCBI Taxonomy" id="2772299"/>
    <lineage>
        <taxon>Bacteria</taxon>
        <taxon>Bacillati</taxon>
        <taxon>Bacillota</taxon>
        <taxon>Bacilli</taxon>
        <taxon>Bacillales</taxon>
        <taxon>Paenibacillaceae</taxon>
        <taxon>Paenibacillus</taxon>
    </lineage>
</organism>
<dbReference type="GO" id="GO:1903457">
    <property type="term" value="P:lactate catabolic process"/>
    <property type="evidence" value="ECO:0007669"/>
    <property type="project" value="TreeGrafter"/>
</dbReference>
<accession>A0A927CK68</accession>
<reference evidence="6" key="1">
    <citation type="submission" date="2020-09" db="EMBL/GenBank/DDBJ databases">
        <title>A novel bacterium of genus Paenibacillus, isolated from South China Sea.</title>
        <authorList>
            <person name="Huang H."/>
            <person name="Mo K."/>
            <person name="Hu Y."/>
        </authorList>
    </citation>
    <scope>NUCLEOTIDE SEQUENCE</scope>
    <source>
        <strain evidence="6">IB182493</strain>
    </source>
</reference>
<dbReference type="InterPro" id="IPR016166">
    <property type="entry name" value="FAD-bd_PCMH"/>
</dbReference>
<dbReference type="Gene3D" id="3.30.465.10">
    <property type="match status" value="1"/>
</dbReference>
<sequence>MNAGWQEEVEELLGKGKAVADRTVVEKLSKDYYWYSPLLHRKLKDKVAEGVVKIRTESDLVRTLAYAYEHRIPVTPRGGGTGNYGQAVPLNGGLVLDLTPFNDILEIGNGYARCQAGVRLGALEKEARKTGQELRIYPSTLMIATIGGFIGGGSAGIGSITYGGLWSGNVLELAAYTMEEEPRRLVIRGEEMRDYIHGYGTTGILAEVVIPLAPAKEWEEAIGQFERLEDAVRFANRVADDAGLAKRVVSLHEWPLPGYFIPLARHLRQGMAAVLLEAEKGSMEKLRQYAEEEGGEIGYTKSDSHMRKGVSLTDFTFNHTTLWALKADASYTYLQAGFSSTNYERQIAQVKAKFGDEVLMHMEWMKAPGGTAPANLPLFKFTTEERLNEIIRFLNGIGVPVNNPHTWKLDANKDTYEGMVMRKKLNDPRNLLNPGKLLAGHDEEEVSHHG</sequence>
<comment type="caution">
    <text evidence="6">The sequence shown here is derived from an EMBL/GenBank/DDBJ whole genome shotgun (WGS) entry which is preliminary data.</text>
</comment>
<dbReference type="Proteomes" id="UP000632125">
    <property type="component" value="Unassembled WGS sequence"/>
</dbReference>
<evidence type="ECO:0000256" key="1">
    <source>
        <dbReference type="ARBA" id="ARBA00022630"/>
    </source>
</evidence>
<feature type="domain" description="FAD-binding PCMH-type" evidence="5">
    <location>
        <begin position="44"/>
        <end position="215"/>
    </location>
</feature>
<dbReference type="InterPro" id="IPR016169">
    <property type="entry name" value="FAD-bd_PCMH_sub2"/>
</dbReference>
<evidence type="ECO:0000259" key="5">
    <source>
        <dbReference type="PROSITE" id="PS51387"/>
    </source>
</evidence>
<dbReference type="GO" id="GO:0008720">
    <property type="term" value="F:D-lactate dehydrogenase (NAD+) activity"/>
    <property type="evidence" value="ECO:0007669"/>
    <property type="project" value="TreeGrafter"/>
</dbReference>
<dbReference type="PANTHER" id="PTHR11748:SF119">
    <property type="entry name" value="D-2-HYDROXYGLUTARATE DEHYDROGENASE"/>
    <property type="match status" value="1"/>
</dbReference>